<dbReference type="EMBL" id="JARKNE010000001">
    <property type="protein sequence ID" value="KAK5846234.1"/>
    <property type="molecule type" value="Genomic_DNA"/>
</dbReference>
<proteinExistence type="predicted"/>
<name>A0ABR0R3U5_GOSAR</name>
<protein>
    <submittedName>
        <fullName evidence="1">Uncharacterized protein</fullName>
    </submittedName>
</protein>
<reference evidence="1 2" key="1">
    <citation type="submission" date="2023-03" db="EMBL/GenBank/DDBJ databases">
        <title>WGS of Gossypium arboreum.</title>
        <authorList>
            <person name="Yu D."/>
        </authorList>
    </citation>
    <scope>NUCLEOTIDE SEQUENCE [LARGE SCALE GENOMIC DNA]</scope>
    <source>
        <tissue evidence="1">Leaf</tissue>
    </source>
</reference>
<evidence type="ECO:0000313" key="1">
    <source>
        <dbReference type="EMBL" id="KAK5846234.1"/>
    </source>
</evidence>
<organism evidence="1 2">
    <name type="scientific">Gossypium arboreum</name>
    <name type="common">Tree cotton</name>
    <name type="synonym">Gossypium nanking</name>
    <dbReference type="NCBI Taxonomy" id="29729"/>
    <lineage>
        <taxon>Eukaryota</taxon>
        <taxon>Viridiplantae</taxon>
        <taxon>Streptophyta</taxon>
        <taxon>Embryophyta</taxon>
        <taxon>Tracheophyta</taxon>
        <taxon>Spermatophyta</taxon>
        <taxon>Magnoliopsida</taxon>
        <taxon>eudicotyledons</taxon>
        <taxon>Gunneridae</taxon>
        <taxon>Pentapetalae</taxon>
        <taxon>rosids</taxon>
        <taxon>malvids</taxon>
        <taxon>Malvales</taxon>
        <taxon>Malvaceae</taxon>
        <taxon>Malvoideae</taxon>
        <taxon>Gossypium</taxon>
    </lineage>
</organism>
<accession>A0ABR0R3U5</accession>
<sequence length="127" mass="14467">MKECPKVREVLIIRGLNNRLLDSSYDRCIDWLEDTLCELDSKAVVDFFTLFWNCWNNKNKMVNVDAAILDGCVGYRVIVRDANDFVLGGCYGFAYKTLNVIWEELEALSMGFEAGQNNENIQANNGV</sequence>
<keyword evidence="2" id="KW-1185">Reference proteome</keyword>
<evidence type="ECO:0000313" key="2">
    <source>
        <dbReference type="Proteomes" id="UP001358586"/>
    </source>
</evidence>
<comment type="caution">
    <text evidence="1">The sequence shown here is derived from an EMBL/GenBank/DDBJ whole genome shotgun (WGS) entry which is preliminary data.</text>
</comment>
<dbReference type="Proteomes" id="UP001358586">
    <property type="component" value="Chromosome 1"/>
</dbReference>
<gene>
    <name evidence="1" type="ORF">PVK06_002510</name>
</gene>